<evidence type="ECO:0000313" key="2">
    <source>
        <dbReference type="Proteomes" id="UP000623461"/>
    </source>
</evidence>
<dbReference type="Proteomes" id="UP000623461">
    <property type="component" value="Unassembled WGS sequence"/>
</dbReference>
<evidence type="ECO:0000313" key="1">
    <source>
        <dbReference type="EMBL" id="GGM99341.1"/>
    </source>
</evidence>
<reference evidence="2" key="1">
    <citation type="journal article" date="2019" name="Int. J. Syst. Evol. Microbiol.">
        <title>The Global Catalogue of Microorganisms (GCM) 10K type strain sequencing project: providing services to taxonomists for standard genome sequencing and annotation.</title>
        <authorList>
            <consortium name="The Broad Institute Genomics Platform"/>
            <consortium name="The Broad Institute Genome Sequencing Center for Infectious Disease"/>
            <person name="Wu L."/>
            <person name="Ma J."/>
        </authorList>
    </citation>
    <scope>NUCLEOTIDE SEQUENCE [LARGE SCALE GENOMIC DNA]</scope>
    <source>
        <strain evidence="2">JCM 1365</strain>
    </source>
</reference>
<gene>
    <name evidence="1" type="ORF">GCM10009721_27970</name>
</gene>
<organism evidence="1 2">
    <name type="scientific">Terrabacter tumescens</name>
    <dbReference type="NCBI Taxonomy" id="60443"/>
    <lineage>
        <taxon>Bacteria</taxon>
        <taxon>Bacillati</taxon>
        <taxon>Actinomycetota</taxon>
        <taxon>Actinomycetes</taxon>
        <taxon>Micrococcales</taxon>
        <taxon>Intrasporangiaceae</taxon>
        <taxon>Terrabacter</taxon>
    </lineage>
</organism>
<name>A0ABQ2I638_9MICO</name>
<keyword evidence="2" id="KW-1185">Reference proteome</keyword>
<sequence>MTTNDMQQPTGPAGAEECELAHAATEAIRGINHLTVGSPAIPAPQMFEILGDLKCLGYGLEQALRQLARSLASSLAVYAVFEEDGGNPEESVAYAMDSMRVAAGHASRLGEVLDFAQTDISRQGYYPPTNTLEAS</sequence>
<dbReference type="EMBL" id="BMNZ01000005">
    <property type="protein sequence ID" value="GGM99341.1"/>
    <property type="molecule type" value="Genomic_DNA"/>
</dbReference>
<proteinExistence type="predicted"/>
<comment type="caution">
    <text evidence="1">The sequence shown here is derived from an EMBL/GenBank/DDBJ whole genome shotgun (WGS) entry which is preliminary data.</text>
</comment>
<accession>A0ABQ2I638</accession>
<protein>
    <submittedName>
        <fullName evidence="1">Uncharacterized protein</fullName>
    </submittedName>
</protein>
<dbReference type="RefSeq" id="WP_052358601.1">
    <property type="nucleotide sequence ID" value="NZ_BMNZ01000005.1"/>
</dbReference>